<feature type="coiled-coil region" evidence="1">
    <location>
        <begin position="244"/>
        <end position="278"/>
    </location>
</feature>
<evidence type="ECO:0000256" key="1">
    <source>
        <dbReference type="SAM" id="Coils"/>
    </source>
</evidence>
<name>A0A6V7PYV9_ANACO</name>
<organism evidence="2">
    <name type="scientific">Ananas comosus var. bracteatus</name>
    <name type="common">red pineapple</name>
    <dbReference type="NCBI Taxonomy" id="296719"/>
    <lineage>
        <taxon>Eukaryota</taxon>
        <taxon>Viridiplantae</taxon>
        <taxon>Streptophyta</taxon>
        <taxon>Embryophyta</taxon>
        <taxon>Tracheophyta</taxon>
        <taxon>Spermatophyta</taxon>
        <taxon>Magnoliopsida</taxon>
        <taxon>Liliopsida</taxon>
        <taxon>Poales</taxon>
        <taxon>Bromeliaceae</taxon>
        <taxon>Bromelioideae</taxon>
        <taxon>Ananas</taxon>
    </lineage>
</organism>
<gene>
    <name evidence="2" type="ORF">CB5_LOCUS19037</name>
    <name evidence="3" type="ORF">CB5_LOCUS19060</name>
</gene>
<dbReference type="AlphaFoldDB" id="A0A6V7PYV9"/>
<keyword evidence="1" id="KW-0175">Coiled coil</keyword>
<sequence length="283" mass="33457">MSSRRCLNAQRLPCLSWLDQANRRFPTSLSAFLEEEAELQETFLWMTKELILLKTIKSFSEIAAGELELQQKYNPERVSNPLCDSAKDLLHDSLRKGIAQLLERQNKPLPERMTHYDLRTRTRNGLNMYANAYKPREYEVMVRQFLSTELCFATREQISSLYQLIFYGREDPKLFIDPSDLDFIVHVSLEKIEFNHTALCRVLQSLCNEGHESPFYWEVKTTQAEHFRGFLNLKQQARLDMQNQQDLYSQYESLEKRNAFLREENASLRERLFLLDREKGKAL</sequence>
<protein>
    <submittedName>
        <fullName evidence="2">Uncharacterized protein</fullName>
    </submittedName>
</protein>
<evidence type="ECO:0000313" key="3">
    <source>
        <dbReference type="EMBL" id="CAD1835849.1"/>
    </source>
</evidence>
<dbReference type="EMBL" id="LR862153">
    <property type="protein sequence ID" value="CAD1835826.1"/>
    <property type="molecule type" value="Genomic_DNA"/>
</dbReference>
<reference evidence="2" key="1">
    <citation type="submission" date="2020-07" db="EMBL/GenBank/DDBJ databases">
        <authorList>
            <person name="Lin J."/>
        </authorList>
    </citation>
    <scope>NUCLEOTIDE SEQUENCE</scope>
</reference>
<dbReference type="EMBL" id="LR862153">
    <property type="protein sequence ID" value="CAD1835849.1"/>
    <property type="molecule type" value="Genomic_DNA"/>
</dbReference>
<accession>A0A6V7PYV9</accession>
<proteinExistence type="predicted"/>
<evidence type="ECO:0000313" key="2">
    <source>
        <dbReference type="EMBL" id="CAD1835826.1"/>
    </source>
</evidence>